<dbReference type="Proteomes" id="UP000016960">
    <property type="component" value="Unassembled WGS sequence"/>
</dbReference>
<organism evidence="2 3">
    <name type="scientific">Rubidibacter lacunae KORDI 51-2</name>
    <dbReference type="NCBI Taxonomy" id="582515"/>
    <lineage>
        <taxon>Bacteria</taxon>
        <taxon>Bacillati</taxon>
        <taxon>Cyanobacteriota</taxon>
        <taxon>Cyanophyceae</taxon>
        <taxon>Oscillatoriophycideae</taxon>
        <taxon>Chroococcales</taxon>
        <taxon>Aphanothecaceae</taxon>
        <taxon>Rubidibacter</taxon>
    </lineage>
</organism>
<sequence>MRDFLLGAIALTLASCAVLSQRPSDSRYEIPDEQTVEENESGVLADIEDKIEQDLDASQEQIQQATDELGAATD</sequence>
<name>U5D8Y9_9CHRO</name>
<proteinExistence type="predicted"/>
<gene>
    <name evidence="2" type="ORF">KR51_00023150</name>
</gene>
<feature type="region of interest" description="Disordered" evidence="1">
    <location>
        <begin position="22"/>
        <end position="43"/>
    </location>
</feature>
<protein>
    <submittedName>
        <fullName evidence="2">Uncharacterized protein</fullName>
    </submittedName>
</protein>
<dbReference type="InParanoid" id="U5D8Y9"/>
<comment type="caution">
    <text evidence="2">The sequence shown here is derived from an EMBL/GenBank/DDBJ whole genome shotgun (WGS) entry which is preliminary data.</text>
</comment>
<feature type="compositionally biased region" description="Acidic residues" evidence="1">
    <location>
        <begin position="31"/>
        <end position="40"/>
    </location>
</feature>
<accession>U5D8Y9</accession>
<evidence type="ECO:0000256" key="1">
    <source>
        <dbReference type="SAM" id="MobiDB-lite"/>
    </source>
</evidence>
<evidence type="ECO:0000313" key="3">
    <source>
        <dbReference type="Proteomes" id="UP000016960"/>
    </source>
</evidence>
<evidence type="ECO:0000313" key="2">
    <source>
        <dbReference type="EMBL" id="ERN41058.1"/>
    </source>
</evidence>
<dbReference type="AlphaFoldDB" id="U5D8Y9"/>
<dbReference type="EMBL" id="ASSJ01000055">
    <property type="protein sequence ID" value="ERN41058.1"/>
    <property type="molecule type" value="Genomic_DNA"/>
</dbReference>
<dbReference type="PROSITE" id="PS51257">
    <property type="entry name" value="PROKAR_LIPOPROTEIN"/>
    <property type="match status" value="1"/>
</dbReference>
<reference evidence="2 3" key="1">
    <citation type="submission" date="2013-05" db="EMBL/GenBank/DDBJ databases">
        <title>Draft genome sequence of Rubidibacter lacunae KORDI 51-2.</title>
        <authorList>
            <person name="Choi D.H."/>
            <person name="Noh J.H."/>
            <person name="Kwon K.-K."/>
            <person name="Lee J.-H."/>
            <person name="Ryu J.-Y."/>
        </authorList>
    </citation>
    <scope>NUCLEOTIDE SEQUENCE [LARGE SCALE GENOMIC DNA]</scope>
    <source>
        <strain evidence="2 3">KORDI 51-2</strain>
    </source>
</reference>
<feature type="region of interest" description="Disordered" evidence="1">
    <location>
        <begin position="55"/>
        <end position="74"/>
    </location>
</feature>
<keyword evidence="3" id="KW-1185">Reference proteome</keyword>